<dbReference type="PANTHER" id="PTHR48071:SF24">
    <property type="entry name" value="DELETED IN MALIGNANT BRAIN TUMORS 1 PROTEIN-LIKE"/>
    <property type="match status" value="1"/>
</dbReference>
<dbReference type="InterPro" id="IPR001507">
    <property type="entry name" value="ZP_dom"/>
</dbReference>
<dbReference type="InterPro" id="IPR035914">
    <property type="entry name" value="Sperma_CUB_dom_sf"/>
</dbReference>
<dbReference type="Gene3D" id="3.10.250.10">
    <property type="entry name" value="SRCR-like domain"/>
    <property type="match status" value="3"/>
</dbReference>
<evidence type="ECO:0000256" key="2">
    <source>
        <dbReference type="ARBA" id="ARBA00009931"/>
    </source>
</evidence>
<dbReference type="FunFam" id="2.60.120.290:FF:000004">
    <property type="entry name" value="Metalloendopeptidase"/>
    <property type="match status" value="1"/>
</dbReference>
<sequence>VLVCLNLGQKGWKEDGHHNDAILDTTPINHDRGWLPSTATFSPTSSPGYRTELRLINGGNRCRGRVEVRRDFGEWGTVCDDSWDLKDAAVVCRQLGCGQAIEAKSGAYFGQGYGPILLDDVYCNGYESYLSECTTSGWGNHNCNHQEDAGVICSGPHWTPSISPAALELRLANGSRCQGRVEIRHYYQAWGTVCDDSWDLHDANVVCQQLGCGYATRATSAAFFGQGYGPIYLDDVQCSGNEGYLWECRSAGWGNHNCNHQEDAGVICSVTVSGQSCGGFLGYPSGSFKSPYYPSSYPNNVDCVWEIQVKNNYQIRLTWQNFELEECDRCFCDYVEIYDGPLHTASLLGKICYGSYHTFTSSSNMMTIKFHSDISITRRGFIANYYSISADQNTTLVCQPTYMEAVISRSYLNSQGYNPWSVSLKDPNCRPKITPYYVIFNIPYNGCQTRRDVDADTITYSNEISVIAPSQDFIRRIPDLLVHVNCKMLQHTWIETVYIAQQTKEINETQYGQYSVNLTFYDSSFWKPVNNMPYYVVLNQRLYLQAYLYSSDSNLQLFLDTCTASPYYNDFTNLTYDIIKNGCVKESTYQTHYSPYKNILRFSFQAFAFMGRHPSVYLQCKVVVCRSYDYNSRCNRSCLLRSKRDTGSYQENLDVIIGPIEVLKDGVQNRNFEAKPEAQENLATPDSHVPYIVAAAVLAVVAMTLAGIILKNKWKRSVPYEIIRMQMHIPMHLCLSFPSDLLQLLSIQASTVSGVTPMPSDLSSTAVAGCGSTFSDATGSFFGSYYPGDSRSEKCVWRIKSPEHHPIRLILNYISLDCATEYIAVYLGEPERSTLLGKICEGERTFFSYSGQLTLDFTTPLPRADFTTPSTPAPTTIERTIKTTTISETQSKSIRLVNGKNTCEGRVEILRDGLWGTVCDDSWDLKDATVVCKQLNCGSAITAPGSAYFGQGSGNITLDDVNCRGNENRLEECSHGGWYRHNCNHGEDAGVSCSGTFHSLKYNSITGKKVQYVYMFFS</sequence>
<dbReference type="FunFam" id="3.10.250.10:FF:000003">
    <property type="entry name" value="Deleted in malignant brain tumors 1"/>
    <property type="match status" value="2"/>
</dbReference>
<evidence type="ECO:0000256" key="14">
    <source>
        <dbReference type="ARBA" id="ARBA00047200"/>
    </source>
</evidence>
<evidence type="ECO:0000256" key="5">
    <source>
        <dbReference type="ARBA" id="ARBA00022525"/>
    </source>
</evidence>
<evidence type="ECO:0000313" key="21">
    <source>
        <dbReference type="EMBL" id="ETE61162.1"/>
    </source>
</evidence>
<dbReference type="Proteomes" id="UP000018936">
    <property type="component" value="Unassembled WGS sequence"/>
</dbReference>
<evidence type="ECO:0000256" key="15">
    <source>
        <dbReference type="PROSITE-ProRule" id="PRU00059"/>
    </source>
</evidence>
<keyword evidence="17" id="KW-0472">Membrane</keyword>
<dbReference type="InterPro" id="IPR055355">
    <property type="entry name" value="ZP-C"/>
</dbReference>
<proteinExistence type="inferred from homology"/>
<name>V8NHZ2_OPHHA</name>
<organism evidence="21 22">
    <name type="scientific">Ophiophagus hannah</name>
    <name type="common">King cobra</name>
    <name type="synonym">Naja hannah</name>
    <dbReference type="NCBI Taxonomy" id="8665"/>
    <lineage>
        <taxon>Eukaryota</taxon>
        <taxon>Metazoa</taxon>
        <taxon>Chordata</taxon>
        <taxon>Craniata</taxon>
        <taxon>Vertebrata</taxon>
        <taxon>Euteleostomi</taxon>
        <taxon>Lepidosauria</taxon>
        <taxon>Squamata</taxon>
        <taxon>Bifurcata</taxon>
        <taxon>Unidentata</taxon>
        <taxon>Episquamata</taxon>
        <taxon>Toxicofera</taxon>
        <taxon>Serpentes</taxon>
        <taxon>Colubroidea</taxon>
        <taxon>Elapidae</taxon>
        <taxon>Elapinae</taxon>
        <taxon>Ophiophagus</taxon>
    </lineage>
</organism>
<evidence type="ECO:0000256" key="7">
    <source>
        <dbReference type="ARBA" id="ARBA00022737"/>
    </source>
</evidence>
<dbReference type="EMBL" id="AZIM01004131">
    <property type="protein sequence ID" value="ETE61162.1"/>
    <property type="molecule type" value="Genomic_DNA"/>
</dbReference>
<evidence type="ECO:0000256" key="6">
    <source>
        <dbReference type="ARBA" id="ARBA00022729"/>
    </source>
</evidence>
<dbReference type="GO" id="GO:0004252">
    <property type="term" value="F:serine-type endopeptidase activity"/>
    <property type="evidence" value="ECO:0007669"/>
    <property type="project" value="TreeGrafter"/>
</dbReference>
<feature type="non-terminal residue" evidence="21">
    <location>
        <position position="1"/>
    </location>
</feature>
<comment type="subcellular location">
    <subcellularLocation>
        <location evidence="1">Secreted</location>
    </subcellularLocation>
</comment>
<dbReference type="Pfam" id="PF00530">
    <property type="entry name" value="SRCR"/>
    <property type="match status" value="3"/>
</dbReference>
<feature type="domain" description="ZP" evidence="20">
    <location>
        <begin position="397"/>
        <end position="641"/>
    </location>
</feature>
<comment type="similarity">
    <text evidence="2">Belongs to the DMBT1 family.</text>
</comment>
<feature type="disulfide bond" evidence="16">
    <location>
        <begin position="238"/>
        <end position="248"/>
    </location>
</feature>
<evidence type="ECO:0000259" key="20">
    <source>
        <dbReference type="PROSITE" id="PS51034"/>
    </source>
</evidence>
<keyword evidence="11" id="KW-0325">Glycoprotein</keyword>
<keyword evidence="6" id="KW-0732">Signal</keyword>
<dbReference type="GO" id="GO:0005886">
    <property type="term" value="C:plasma membrane"/>
    <property type="evidence" value="ECO:0007669"/>
    <property type="project" value="TreeGrafter"/>
</dbReference>
<dbReference type="FunFam" id="2.60.40.4100:FF:000005">
    <property type="entry name" value="Deleted in malignant brain tumors 1"/>
    <property type="match status" value="1"/>
</dbReference>
<feature type="domain" description="CUB" evidence="18">
    <location>
        <begin position="277"/>
        <end position="388"/>
    </location>
</feature>
<feature type="disulfide bond" evidence="16">
    <location>
        <begin position="79"/>
        <end position="143"/>
    </location>
</feature>
<evidence type="ECO:0000256" key="11">
    <source>
        <dbReference type="ARBA" id="ARBA00023180"/>
    </source>
</evidence>
<keyword evidence="17" id="KW-1133">Transmembrane helix</keyword>
<dbReference type="InterPro" id="IPR001190">
    <property type="entry name" value="SRCR"/>
</dbReference>
<keyword evidence="17" id="KW-0812">Transmembrane</keyword>
<dbReference type="SMART" id="SM00202">
    <property type="entry name" value="SR"/>
    <property type="match status" value="3"/>
</dbReference>
<keyword evidence="8" id="KW-0221">Differentiation</keyword>
<dbReference type="PROSITE" id="PS01180">
    <property type="entry name" value="CUB"/>
    <property type="match status" value="2"/>
</dbReference>
<dbReference type="AlphaFoldDB" id="V8NHZ2"/>
<dbReference type="SUPFAM" id="SSF49854">
    <property type="entry name" value="Spermadhesin, CUB domain"/>
    <property type="match status" value="2"/>
</dbReference>
<dbReference type="Pfam" id="PF00431">
    <property type="entry name" value="CUB"/>
    <property type="match status" value="2"/>
</dbReference>
<dbReference type="Pfam" id="PF23344">
    <property type="entry name" value="ZP-N"/>
    <property type="match status" value="1"/>
</dbReference>
<evidence type="ECO:0000256" key="4">
    <source>
        <dbReference type="ARBA" id="ARBA00022473"/>
    </source>
</evidence>
<dbReference type="SUPFAM" id="SSF56487">
    <property type="entry name" value="SRCR-like"/>
    <property type="match status" value="3"/>
</dbReference>
<keyword evidence="7" id="KW-0677">Repeat</keyword>
<feature type="domain" description="SRCR" evidence="19">
    <location>
        <begin position="894"/>
        <end position="994"/>
    </location>
</feature>
<feature type="domain" description="CUB" evidence="18">
    <location>
        <begin position="770"/>
        <end position="888"/>
    </location>
</feature>
<keyword evidence="9" id="KW-0653">Protein transport</keyword>
<evidence type="ECO:0000259" key="19">
    <source>
        <dbReference type="PROSITE" id="PS50287"/>
    </source>
</evidence>
<feature type="domain" description="SRCR" evidence="19">
    <location>
        <begin position="53"/>
        <end position="154"/>
    </location>
</feature>
<feature type="domain" description="SRCR" evidence="19">
    <location>
        <begin position="169"/>
        <end position="269"/>
    </location>
</feature>
<dbReference type="FunFam" id="3.10.250.10:FF:000006">
    <property type="entry name" value="neurotrypsin isoform X2"/>
    <property type="match status" value="1"/>
</dbReference>
<evidence type="ECO:0000313" key="22">
    <source>
        <dbReference type="Proteomes" id="UP000018936"/>
    </source>
</evidence>
<evidence type="ECO:0000259" key="18">
    <source>
        <dbReference type="PROSITE" id="PS01180"/>
    </source>
</evidence>
<dbReference type="SMART" id="SM00042">
    <property type="entry name" value="CUB"/>
    <property type="match status" value="2"/>
</dbReference>
<dbReference type="PRINTS" id="PR00258">
    <property type="entry name" value="SPERACTRCPTR"/>
</dbReference>
<feature type="disulfide bond" evidence="16">
    <location>
        <begin position="963"/>
        <end position="973"/>
    </location>
</feature>
<evidence type="ECO:0000256" key="3">
    <source>
        <dbReference type="ARBA" id="ARBA00022448"/>
    </source>
</evidence>
<dbReference type="Gene3D" id="2.60.40.3210">
    <property type="entry name" value="Zona pellucida, ZP-N domain"/>
    <property type="match status" value="1"/>
</dbReference>
<evidence type="ECO:0000256" key="12">
    <source>
        <dbReference type="ARBA" id="ARBA00030560"/>
    </source>
</evidence>
<accession>V8NHZ2</accession>
<dbReference type="Pfam" id="PF00100">
    <property type="entry name" value="Zona_pellucida"/>
    <property type="match status" value="1"/>
</dbReference>
<evidence type="ECO:0000256" key="16">
    <source>
        <dbReference type="PROSITE-ProRule" id="PRU00196"/>
    </source>
</evidence>
<protein>
    <recommendedName>
        <fullName evidence="13">Scavenger receptor cysteine-rich domain-containing protein DMBT1</fullName>
    </recommendedName>
    <alternativeName>
        <fullName evidence="14">Deleted in malignant brain tumors 1 protein</fullName>
    </alternativeName>
    <alternativeName>
        <fullName evidence="12">Hensin</fullName>
    </alternativeName>
</protein>
<keyword evidence="3" id="KW-0813">Transport</keyword>
<feature type="disulfide bond" evidence="16">
    <location>
        <begin position="207"/>
        <end position="268"/>
    </location>
</feature>
<dbReference type="PROSITE" id="PS51034">
    <property type="entry name" value="ZP_2"/>
    <property type="match status" value="1"/>
</dbReference>
<feature type="disulfide bond" evidence="16">
    <location>
        <begin position="194"/>
        <end position="258"/>
    </location>
</feature>
<dbReference type="Gene3D" id="2.60.120.290">
    <property type="entry name" value="Spermadhesin, CUB domain"/>
    <property type="match status" value="2"/>
</dbReference>
<comment type="caution">
    <text evidence="21">The sequence shown here is derived from an EMBL/GenBank/DDBJ whole genome shotgun (WGS) entry which is preliminary data.</text>
</comment>
<dbReference type="Gene3D" id="2.60.40.4100">
    <property type="entry name" value="Zona pellucida, ZP-C domain"/>
    <property type="match status" value="1"/>
</dbReference>
<evidence type="ECO:0000256" key="13">
    <source>
        <dbReference type="ARBA" id="ARBA00047197"/>
    </source>
</evidence>
<keyword evidence="5" id="KW-0964">Secreted</keyword>
<dbReference type="PANTHER" id="PTHR48071">
    <property type="entry name" value="SRCR DOMAIN-CONTAINING PROTEIN"/>
    <property type="match status" value="1"/>
</dbReference>
<reference evidence="21 22" key="1">
    <citation type="journal article" date="2013" name="Proc. Natl. Acad. Sci. U.S.A.">
        <title>The king cobra genome reveals dynamic gene evolution and adaptation in the snake venom system.</title>
        <authorList>
            <person name="Vonk F.J."/>
            <person name="Casewell N.R."/>
            <person name="Henkel C.V."/>
            <person name="Heimberg A.M."/>
            <person name="Jansen H.J."/>
            <person name="McCleary R.J."/>
            <person name="Kerkkamp H.M."/>
            <person name="Vos R.A."/>
            <person name="Guerreiro I."/>
            <person name="Calvete J.J."/>
            <person name="Wuster W."/>
            <person name="Woods A.E."/>
            <person name="Logan J.M."/>
            <person name="Harrison R.A."/>
            <person name="Castoe T.A."/>
            <person name="de Koning A.P."/>
            <person name="Pollock D.D."/>
            <person name="Yandell M."/>
            <person name="Calderon D."/>
            <person name="Renjifo C."/>
            <person name="Currier R.B."/>
            <person name="Salgado D."/>
            <person name="Pla D."/>
            <person name="Sanz L."/>
            <person name="Hyder A.S."/>
            <person name="Ribeiro J.M."/>
            <person name="Arntzen J.W."/>
            <person name="van den Thillart G.E."/>
            <person name="Boetzer M."/>
            <person name="Pirovano W."/>
            <person name="Dirks R.P."/>
            <person name="Spaink H.P."/>
            <person name="Duboule D."/>
            <person name="McGlinn E."/>
            <person name="Kini R.M."/>
            <person name="Richardson M.K."/>
        </authorList>
    </citation>
    <scope>NUCLEOTIDE SEQUENCE</scope>
    <source>
        <tissue evidence="21">Blood</tissue>
    </source>
</reference>
<feature type="disulfide bond" evidence="16">
    <location>
        <begin position="92"/>
        <end position="153"/>
    </location>
</feature>
<dbReference type="InterPro" id="IPR042235">
    <property type="entry name" value="ZP-C_dom"/>
</dbReference>
<keyword evidence="22" id="KW-1185">Reference proteome</keyword>
<dbReference type="InterPro" id="IPR000859">
    <property type="entry name" value="CUB_dom"/>
</dbReference>
<dbReference type="CDD" id="cd00041">
    <property type="entry name" value="CUB"/>
    <property type="match status" value="2"/>
</dbReference>
<dbReference type="GO" id="GO:0031638">
    <property type="term" value="P:zymogen activation"/>
    <property type="evidence" value="ECO:0007669"/>
    <property type="project" value="TreeGrafter"/>
</dbReference>
<keyword evidence="10 16" id="KW-1015">Disulfide bond</keyword>
<evidence type="ECO:0000256" key="17">
    <source>
        <dbReference type="SAM" id="Phobius"/>
    </source>
</evidence>
<dbReference type="GO" id="GO:0015031">
    <property type="term" value="P:protein transport"/>
    <property type="evidence" value="ECO:0007669"/>
    <property type="project" value="UniProtKB-KW"/>
</dbReference>
<keyword evidence="4" id="KW-0217">Developmental protein</keyword>
<evidence type="ECO:0000256" key="9">
    <source>
        <dbReference type="ARBA" id="ARBA00022927"/>
    </source>
</evidence>
<comment type="caution">
    <text evidence="15">Lacks conserved residue(s) required for the propagation of feature annotation.</text>
</comment>
<dbReference type="SMART" id="SM00241">
    <property type="entry name" value="ZP"/>
    <property type="match status" value="1"/>
</dbReference>
<gene>
    <name evidence="21" type="primary">DMBT1</name>
    <name evidence="21" type="ORF">L345_13092</name>
</gene>
<dbReference type="GO" id="GO:0030154">
    <property type="term" value="P:cell differentiation"/>
    <property type="evidence" value="ECO:0007669"/>
    <property type="project" value="UniProtKB-KW"/>
</dbReference>
<feature type="disulfide bond" evidence="16">
    <location>
        <begin position="919"/>
        <end position="983"/>
    </location>
</feature>
<feature type="transmembrane region" description="Helical" evidence="17">
    <location>
        <begin position="689"/>
        <end position="710"/>
    </location>
</feature>
<dbReference type="InterPro" id="IPR055356">
    <property type="entry name" value="ZP-N"/>
</dbReference>
<dbReference type="InterPro" id="IPR036772">
    <property type="entry name" value="SRCR-like_dom_sf"/>
</dbReference>
<evidence type="ECO:0000256" key="8">
    <source>
        <dbReference type="ARBA" id="ARBA00022782"/>
    </source>
</evidence>
<evidence type="ECO:0000256" key="1">
    <source>
        <dbReference type="ARBA" id="ARBA00004613"/>
    </source>
</evidence>
<evidence type="ECO:0000256" key="10">
    <source>
        <dbReference type="ARBA" id="ARBA00023157"/>
    </source>
</evidence>
<dbReference type="OrthoDB" id="10063988at2759"/>
<dbReference type="PROSITE" id="PS50287">
    <property type="entry name" value="SRCR_2"/>
    <property type="match status" value="3"/>
</dbReference>
<feature type="disulfide bond" evidence="16">
    <location>
        <begin position="123"/>
        <end position="133"/>
    </location>
</feature>
<dbReference type="GO" id="GO:0005576">
    <property type="term" value="C:extracellular region"/>
    <property type="evidence" value="ECO:0007669"/>
    <property type="project" value="UniProtKB-SubCell"/>
</dbReference>
<feature type="disulfide bond" evidence="16">
    <location>
        <begin position="932"/>
        <end position="993"/>
    </location>
</feature>